<organism evidence="1 2">
    <name type="scientific">Kribbibacterium absianum</name>
    <dbReference type="NCBI Taxonomy" id="3044210"/>
    <lineage>
        <taxon>Bacteria</taxon>
        <taxon>Bacillati</taxon>
        <taxon>Actinomycetota</taxon>
        <taxon>Coriobacteriia</taxon>
        <taxon>Coriobacteriales</taxon>
        <taxon>Kribbibacteriaceae</taxon>
        <taxon>Kribbibacterium</taxon>
    </lineage>
</organism>
<protein>
    <submittedName>
        <fullName evidence="1">Uncharacterized protein</fullName>
    </submittedName>
</protein>
<gene>
    <name evidence="1" type="ORF">QJ043_01215</name>
</gene>
<comment type="caution">
    <text evidence="1">The sequence shown here is derived from an EMBL/GenBank/DDBJ whole genome shotgun (WGS) entry which is preliminary data.</text>
</comment>
<keyword evidence="2" id="KW-1185">Reference proteome</keyword>
<accession>A0ABT6ZI21</accession>
<evidence type="ECO:0000313" key="2">
    <source>
        <dbReference type="Proteomes" id="UP001431693"/>
    </source>
</evidence>
<name>A0ABT6ZI21_9ACTN</name>
<dbReference type="Proteomes" id="UP001431693">
    <property type="component" value="Unassembled WGS sequence"/>
</dbReference>
<sequence length="64" mass="6592">MLKVLGKLVGAAVTVAAGVFALEKLGVVKYNPNWVEECPCPVVKDLASQCPVCSGSAEKTTAEA</sequence>
<evidence type="ECO:0000313" key="1">
    <source>
        <dbReference type="EMBL" id="MDJ1128707.1"/>
    </source>
</evidence>
<dbReference type="RefSeq" id="WP_283722698.1">
    <property type="nucleotide sequence ID" value="NZ_JASJEX010000001.1"/>
</dbReference>
<proteinExistence type="predicted"/>
<reference evidence="1" key="1">
    <citation type="submission" date="2023-05" db="EMBL/GenBank/DDBJ databases">
        <title>[olsenella] sp. nov., isolated from a pig farm feces dump.</title>
        <authorList>
            <person name="Chang Y.-H."/>
        </authorList>
    </citation>
    <scope>NUCLEOTIDE SEQUENCE</scope>
    <source>
        <strain evidence="1">YH-ols2217</strain>
    </source>
</reference>
<dbReference type="EMBL" id="JASJEX010000001">
    <property type="protein sequence ID" value="MDJ1128707.1"/>
    <property type="molecule type" value="Genomic_DNA"/>
</dbReference>